<comment type="caution">
    <text evidence="3">The sequence shown here is derived from an EMBL/GenBank/DDBJ whole genome shotgun (WGS) entry which is preliminary data.</text>
</comment>
<dbReference type="SUPFAM" id="SSF53300">
    <property type="entry name" value="vWA-like"/>
    <property type="match status" value="1"/>
</dbReference>
<name>A0A1E5Q7C2_9PROT</name>
<dbReference type="InterPro" id="IPR051928">
    <property type="entry name" value="NorD/CobT"/>
</dbReference>
<dbReference type="Pfam" id="PF00092">
    <property type="entry name" value="VWA"/>
    <property type="match status" value="1"/>
</dbReference>
<dbReference type="PANTHER" id="PTHR41248:SF1">
    <property type="entry name" value="NORD PROTEIN"/>
    <property type="match status" value="1"/>
</dbReference>
<evidence type="ECO:0000313" key="3">
    <source>
        <dbReference type="EMBL" id="OEJ66890.1"/>
    </source>
</evidence>
<dbReference type="STRING" id="28181.BEN30_10855"/>
<evidence type="ECO:0000256" key="1">
    <source>
        <dbReference type="SAM" id="MobiDB-lite"/>
    </source>
</evidence>
<protein>
    <recommendedName>
        <fullName evidence="2">VWFA domain-containing protein</fullName>
    </recommendedName>
</protein>
<feature type="region of interest" description="Disordered" evidence="1">
    <location>
        <begin position="446"/>
        <end position="471"/>
    </location>
</feature>
<dbReference type="SMART" id="SM00327">
    <property type="entry name" value="VWA"/>
    <property type="match status" value="1"/>
</dbReference>
<proteinExistence type="predicted"/>
<dbReference type="PROSITE" id="PS50234">
    <property type="entry name" value="VWFA"/>
    <property type="match status" value="1"/>
</dbReference>
<reference evidence="4" key="1">
    <citation type="submission" date="2016-07" db="EMBL/GenBank/DDBJ databases">
        <authorList>
            <person name="Florea S."/>
            <person name="Webb J.S."/>
            <person name="Jaromczyk J."/>
            <person name="Schardl C.L."/>
        </authorList>
    </citation>
    <scope>NUCLEOTIDE SEQUENCE [LARGE SCALE GENOMIC DNA]</scope>
    <source>
        <strain evidence="4">MV-1</strain>
    </source>
</reference>
<feature type="domain" description="VWFA" evidence="2">
    <location>
        <begin position="571"/>
        <end position="758"/>
    </location>
</feature>
<dbReference type="Gene3D" id="3.40.50.410">
    <property type="entry name" value="von Willebrand factor, type A domain"/>
    <property type="match status" value="1"/>
</dbReference>
<accession>A0A1E5Q7C2</accession>
<dbReference type="EMBL" id="MCGG01000027">
    <property type="protein sequence ID" value="OEJ66890.1"/>
    <property type="molecule type" value="Genomic_DNA"/>
</dbReference>
<organism evidence="3 4">
    <name type="scientific">Magnetovibrio blakemorei</name>
    <dbReference type="NCBI Taxonomy" id="28181"/>
    <lineage>
        <taxon>Bacteria</taxon>
        <taxon>Pseudomonadati</taxon>
        <taxon>Pseudomonadota</taxon>
        <taxon>Alphaproteobacteria</taxon>
        <taxon>Rhodospirillales</taxon>
        <taxon>Magnetovibrionaceae</taxon>
        <taxon>Magnetovibrio</taxon>
    </lineage>
</organism>
<gene>
    <name evidence="3" type="ORF">BEN30_10855</name>
</gene>
<dbReference type="CDD" id="cd01454">
    <property type="entry name" value="vWA_norD_type"/>
    <property type="match status" value="1"/>
</dbReference>
<keyword evidence="4" id="KW-1185">Reference proteome</keyword>
<dbReference type="AlphaFoldDB" id="A0A1E5Q7C2"/>
<dbReference type="InterPro" id="IPR036465">
    <property type="entry name" value="vWFA_dom_sf"/>
</dbReference>
<dbReference type="Proteomes" id="UP000095347">
    <property type="component" value="Unassembled WGS sequence"/>
</dbReference>
<sequence>MTLNQAELDELRSQLTCGFEQLDTAFAGCMEDAVQRLSPQGVRTLLDGASLICMIGRGFEPVQVYLAEMPEIAERLGEGVIEQVSQSVWKMSRTPNGKAILPFLQTLGEAARRLRSHDLFSQYIDTLFAFMEKTTGSIHGFHTTIPSPGLPEMLAHMPYLLSQLSLEGLKNWITYGATHYLSHPERQKDYFSLQSADSKAILQRERHGTLFADNERKMGLYMKGLWSEHDAHFVPYSLGYDELRKPMPYFDELGLRVPDVYDDFVRPGTGLRVKGTDRYRVLLAHMAAHRRWTQAIFADNFSPFQRVAAEMFEDCRVEHLAMREYPGLVNLFLALHPRPIEGDCNPEIQSCIRHRLAMFSYAVLDPDHGYENKDVIEYAERFLDEMKKGESSTQEIANLAISFIARTRRQQDQSAQVYFTDTEVNYRDDNRHMWKYHELGDEEEMFDQQERNAKDQDSEDEQGLPPRHYPEWDYLSKTYRPDWVSLYESLHPMGDAGVIDGLLAKHAMLAKRLKQILDLLKPQHYVRVRYQEEGSELDLDVAIRSLIDLKSGAQPDPRINMSHRHDGRDISVMLLLDLSQSVNEIPEGCSQTILELSQEAVSLMGWAVDCLGDELAIAGFSSNSRHEVRYQHIKGYSQSWNDEVKGRLAAIEAGYSTRMGAAMRHAAQTLSQRKSDKKLMLVLTDGEPFDIDVSDERHLIEDARKAVQELDQLGIYTYCINLDKKADDYIGDIFGNQYTVIDNVERLPERLPQLFMSLTK</sequence>
<dbReference type="PANTHER" id="PTHR41248">
    <property type="entry name" value="NORD PROTEIN"/>
    <property type="match status" value="1"/>
</dbReference>
<dbReference type="InterPro" id="IPR002035">
    <property type="entry name" value="VWF_A"/>
</dbReference>
<dbReference type="OrthoDB" id="9758211at2"/>
<dbReference type="RefSeq" id="WP_069958097.1">
    <property type="nucleotide sequence ID" value="NZ_MCGG01000027.1"/>
</dbReference>
<evidence type="ECO:0000259" key="2">
    <source>
        <dbReference type="PROSITE" id="PS50234"/>
    </source>
</evidence>
<evidence type="ECO:0000313" key="4">
    <source>
        <dbReference type="Proteomes" id="UP000095347"/>
    </source>
</evidence>